<feature type="non-terminal residue" evidence="1">
    <location>
        <position position="1"/>
    </location>
</feature>
<comment type="caution">
    <text evidence="1">The sequence shown here is derived from an EMBL/GenBank/DDBJ whole genome shotgun (WGS) entry which is preliminary data.</text>
</comment>
<reference evidence="1" key="1">
    <citation type="submission" date="2022-04" db="EMBL/GenBank/DDBJ databases">
        <title>Jade perch genome.</title>
        <authorList>
            <person name="Chao B."/>
        </authorList>
    </citation>
    <scope>NUCLEOTIDE SEQUENCE</scope>
    <source>
        <strain evidence="1">CB-2022</strain>
    </source>
</reference>
<keyword evidence="2" id="KW-1185">Reference proteome</keyword>
<protein>
    <submittedName>
        <fullName evidence="1">Uncharacterized protein</fullName>
    </submittedName>
</protein>
<gene>
    <name evidence="1" type="ORF">L3Q82_016106</name>
</gene>
<sequence>VCGKSLDSTTVAVHMDEVYCKSCYSKKYGPKGYGYGQGAGTLSMDRGEALGIASEEPGPHRPTTNPNPSKLAQKFGGSDKCGRCGKAVYAAEKVIGAGSSWHKSGCFTCATCNKSLESTTLADKDGEIYCKMMRDGLLEKRSSGLLQLWKKKRCVLTEEGLRLHSCRGGGGGGGAPSAAWSPKAKELRFERMATVDCVEYKRGLVYFTVVMATGKEIDFRCAQEGTAWNAEIALALVRFKNLQAVQTGRNRHLPERKPKISASRKLMLKSLMVAKAKEELEQEVLVKEEEKQKYLAERAPPLNTSSMSLAQLQDLCRELHVKIDVVDEERYDIEAKVQLNTREIKDLNIKVLDLRGKFKRPNLRRVRVSADAILRSLLGSKHKVSMDLRANLKSVKKEDTEKGVFEIPSSRSAQGGDRFCVRAEEACRGQRLEEERGGHVRDGGKEEDVRRCQGSCTVNPGLWVAYLRGHVTPQVRLTG</sequence>
<accession>A0ACB8VQ07</accession>
<dbReference type="EMBL" id="CM041549">
    <property type="protein sequence ID" value="KAI3357701.1"/>
    <property type="molecule type" value="Genomic_DNA"/>
</dbReference>
<organism evidence="1 2">
    <name type="scientific">Scortum barcoo</name>
    <name type="common">barcoo grunter</name>
    <dbReference type="NCBI Taxonomy" id="214431"/>
    <lineage>
        <taxon>Eukaryota</taxon>
        <taxon>Metazoa</taxon>
        <taxon>Chordata</taxon>
        <taxon>Craniata</taxon>
        <taxon>Vertebrata</taxon>
        <taxon>Euteleostomi</taxon>
        <taxon>Actinopterygii</taxon>
        <taxon>Neopterygii</taxon>
        <taxon>Teleostei</taxon>
        <taxon>Neoteleostei</taxon>
        <taxon>Acanthomorphata</taxon>
        <taxon>Eupercaria</taxon>
        <taxon>Centrarchiformes</taxon>
        <taxon>Terapontoidei</taxon>
        <taxon>Terapontidae</taxon>
        <taxon>Scortum</taxon>
    </lineage>
</organism>
<dbReference type="Proteomes" id="UP000831701">
    <property type="component" value="Chromosome 19"/>
</dbReference>
<proteinExistence type="predicted"/>
<name>A0ACB8VQ07_9TELE</name>
<feature type="non-terminal residue" evidence="1">
    <location>
        <position position="479"/>
    </location>
</feature>
<evidence type="ECO:0000313" key="1">
    <source>
        <dbReference type="EMBL" id="KAI3357701.1"/>
    </source>
</evidence>
<evidence type="ECO:0000313" key="2">
    <source>
        <dbReference type="Proteomes" id="UP000831701"/>
    </source>
</evidence>